<reference evidence="1 2" key="1">
    <citation type="submission" date="2016-07" db="EMBL/GenBank/DDBJ databases">
        <title>Genome analysis of Flavihumibacter stibioxidans YS-17.</title>
        <authorList>
            <person name="Shi K."/>
            <person name="Han Y."/>
            <person name="Wang G."/>
        </authorList>
    </citation>
    <scope>NUCLEOTIDE SEQUENCE [LARGE SCALE GENOMIC DNA]</scope>
    <source>
        <strain evidence="1 2">YS-17</strain>
    </source>
</reference>
<evidence type="ECO:0008006" key="3">
    <source>
        <dbReference type="Google" id="ProtNLM"/>
    </source>
</evidence>
<keyword evidence="2" id="KW-1185">Reference proteome</keyword>
<proteinExistence type="predicted"/>
<comment type="caution">
    <text evidence="1">The sequence shown here is derived from an EMBL/GenBank/DDBJ whole genome shotgun (WGS) entry which is preliminary data.</text>
</comment>
<dbReference type="InterPro" id="IPR006311">
    <property type="entry name" value="TAT_signal"/>
</dbReference>
<dbReference type="EMBL" id="MBUA01000023">
    <property type="protein sequence ID" value="MBC6491766.1"/>
    <property type="molecule type" value="Genomic_DNA"/>
</dbReference>
<gene>
    <name evidence="1" type="ORF">BC349_11955</name>
</gene>
<organism evidence="1 2">
    <name type="scientific">Flavihumibacter stibioxidans</name>
    <dbReference type="NCBI Taxonomy" id="1834163"/>
    <lineage>
        <taxon>Bacteria</taxon>
        <taxon>Pseudomonadati</taxon>
        <taxon>Bacteroidota</taxon>
        <taxon>Chitinophagia</taxon>
        <taxon>Chitinophagales</taxon>
        <taxon>Chitinophagaceae</taxon>
        <taxon>Flavihumibacter</taxon>
    </lineage>
</organism>
<dbReference type="InterPro" id="IPR027396">
    <property type="entry name" value="DsrEFH-like"/>
</dbReference>
<dbReference type="Gene3D" id="3.40.1260.10">
    <property type="entry name" value="DsrEFH-like"/>
    <property type="match status" value="1"/>
</dbReference>
<accession>A0ABR7MAX2</accession>
<sequence>MSVNQNLQQNGRRNFLGSLATGVAAISMTGIATPMSLQAAADNIVPFTSDDPDLWFNNIKGKHRVVFDVTQPHEIYPFAWPRVFLLTNSMTGTPENDCGVVVVLRHSAIGYAMDNQVWSKYKFGELFDAKDPATHQPATQNPFWQPGPGAFKVPGVGEVSIGINELQDAGVMFCVCDMAMTVFSAAAASKMNMNADDVKKEWKAALLPGIQPVPSGVWALGRAHEKGCAYIFAG</sequence>
<evidence type="ECO:0000313" key="2">
    <source>
        <dbReference type="Proteomes" id="UP000765802"/>
    </source>
</evidence>
<dbReference type="Proteomes" id="UP000765802">
    <property type="component" value="Unassembled WGS sequence"/>
</dbReference>
<evidence type="ECO:0000313" key="1">
    <source>
        <dbReference type="EMBL" id="MBC6491766.1"/>
    </source>
</evidence>
<protein>
    <recommendedName>
        <fullName evidence="3">Twin-arginine translocation signal domain-containing protein</fullName>
    </recommendedName>
</protein>
<dbReference type="PROSITE" id="PS51318">
    <property type="entry name" value="TAT"/>
    <property type="match status" value="1"/>
</dbReference>
<name>A0ABR7MAX2_9BACT</name>
<dbReference type="RefSeq" id="WP_187257085.1">
    <property type="nucleotide sequence ID" value="NZ_JBHULF010000007.1"/>
</dbReference>